<evidence type="ECO:0000259" key="2">
    <source>
        <dbReference type="Pfam" id="PF06439"/>
    </source>
</evidence>
<dbReference type="GO" id="GO:0016787">
    <property type="term" value="F:hydrolase activity"/>
    <property type="evidence" value="ECO:0007669"/>
    <property type="project" value="InterPro"/>
</dbReference>
<dbReference type="RefSeq" id="WP_187356365.1">
    <property type="nucleotide sequence ID" value="NZ_CAAHFH010000001.1"/>
</dbReference>
<protein>
    <recommendedName>
        <fullName evidence="2">3-keto-alpha-glucoside-1,2-lyase/3-keto-2-hydroxy-glucal hydratase domain-containing protein</fullName>
    </recommendedName>
</protein>
<organism evidence="3 4">
    <name type="scientific">Pontiella sulfatireligans</name>
    <dbReference type="NCBI Taxonomy" id="2750658"/>
    <lineage>
        <taxon>Bacteria</taxon>
        <taxon>Pseudomonadati</taxon>
        <taxon>Kiritimatiellota</taxon>
        <taxon>Kiritimatiellia</taxon>
        <taxon>Kiritimatiellales</taxon>
        <taxon>Pontiellaceae</taxon>
        <taxon>Pontiella</taxon>
    </lineage>
</organism>
<proteinExistence type="predicted"/>
<dbReference type="EMBL" id="CAAHFH010000001">
    <property type="protein sequence ID" value="VGO20103.1"/>
    <property type="molecule type" value="Genomic_DNA"/>
</dbReference>
<dbReference type="InterPro" id="IPR010496">
    <property type="entry name" value="AL/BT2_dom"/>
</dbReference>
<sequence length="295" mass="32597">MAKSLMLHLAAGAVWAVSLNAGAAAWTPLLDQNLSQFEVWMGIPHTSVQGLSAGTETSEDCHKGVPMGLNADVKRVFSMTEDGGEPMLHVSGEIYGGLTTLAEYENYHLSFKIKWGEKKWAPRLDQLRDSGVLYHCHGEHGTFWGVWKSSLECQVQETDLGDFIQIAGPRAEIRTSKVEGTKRPRFDPASAAYSSGYISAFPEPDAPHGEWNHMEIYAVGDTSVHVVNGLIVMVVENARKKDGSPLIRGQIQIQSEAAECFYKDLQIRSITGFPDPIKSQLRLKPEAYFHRKGVL</sequence>
<name>A0A6C2UJP6_9BACT</name>
<feature type="signal peptide" evidence="1">
    <location>
        <begin position="1"/>
        <end position="23"/>
    </location>
</feature>
<evidence type="ECO:0000256" key="1">
    <source>
        <dbReference type="SAM" id="SignalP"/>
    </source>
</evidence>
<dbReference type="AlphaFoldDB" id="A0A6C2UJP6"/>
<feature type="domain" description="3-keto-alpha-glucoside-1,2-lyase/3-keto-2-hydroxy-glucal hydratase" evidence="2">
    <location>
        <begin position="69"/>
        <end position="268"/>
    </location>
</feature>
<reference evidence="3 4" key="1">
    <citation type="submission" date="2019-04" db="EMBL/GenBank/DDBJ databases">
        <authorList>
            <person name="Van Vliet M D."/>
        </authorList>
    </citation>
    <scope>NUCLEOTIDE SEQUENCE [LARGE SCALE GENOMIC DNA]</scope>
    <source>
        <strain evidence="3 4">F21</strain>
    </source>
</reference>
<feature type="chain" id="PRO_5025615314" description="3-keto-alpha-glucoside-1,2-lyase/3-keto-2-hydroxy-glucal hydratase domain-containing protein" evidence="1">
    <location>
        <begin position="24"/>
        <end position="295"/>
    </location>
</feature>
<dbReference type="Gene3D" id="2.60.120.560">
    <property type="entry name" value="Exo-inulinase, domain 1"/>
    <property type="match status" value="1"/>
</dbReference>
<evidence type="ECO:0000313" key="3">
    <source>
        <dbReference type="EMBL" id="VGO20103.1"/>
    </source>
</evidence>
<keyword evidence="1" id="KW-0732">Signal</keyword>
<keyword evidence="4" id="KW-1185">Reference proteome</keyword>
<dbReference type="Proteomes" id="UP000346198">
    <property type="component" value="Unassembled WGS sequence"/>
</dbReference>
<dbReference type="Pfam" id="PF06439">
    <property type="entry name" value="3keto-disac_hyd"/>
    <property type="match status" value="1"/>
</dbReference>
<gene>
    <name evidence="3" type="ORF">SCARR_02163</name>
</gene>
<accession>A0A6C2UJP6</accession>
<evidence type="ECO:0000313" key="4">
    <source>
        <dbReference type="Proteomes" id="UP000346198"/>
    </source>
</evidence>